<dbReference type="SUPFAM" id="SSF55469">
    <property type="entry name" value="FMN-dependent nitroreductase-like"/>
    <property type="match status" value="1"/>
</dbReference>
<dbReference type="RefSeq" id="WP_234866853.1">
    <property type="nucleotide sequence ID" value="NZ_JAKEVY010000003.1"/>
</dbReference>
<dbReference type="Proteomes" id="UP001200145">
    <property type="component" value="Unassembled WGS sequence"/>
</dbReference>
<evidence type="ECO:0000313" key="8">
    <source>
        <dbReference type="EMBL" id="MCF1715907.1"/>
    </source>
</evidence>
<keyword evidence="6" id="KW-0560">Oxidoreductase</keyword>
<organism evidence="8 9">
    <name type="scientific">Flavihumibacter fluminis</name>
    <dbReference type="NCBI Taxonomy" id="2909236"/>
    <lineage>
        <taxon>Bacteria</taxon>
        <taxon>Pseudomonadati</taxon>
        <taxon>Bacteroidota</taxon>
        <taxon>Chitinophagia</taxon>
        <taxon>Chitinophagales</taxon>
        <taxon>Chitinophagaceae</taxon>
        <taxon>Flavihumibacter</taxon>
    </lineage>
</organism>
<evidence type="ECO:0000256" key="5">
    <source>
        <dbReference type="ARBA" id="ARBA00022857"/>
    </source>
</evidence>
<sequence>MHYLEQLNWRYATKRYNGEPVPETKLQNILEAIKLAPSSLGLQPFEVLVIEDPELREKLAPAAYNQPAITESGALLVFTVWKNITNDQVDAYIDQMARIRQVPVESLDGFKNMILANTEGKSAADLFQWNARQAYIALGYATAAAALEKIDSTPMEGFNPEKVNEILGLDENGTSAVLLLALGFRDEEKDPLAKLPKVRREVSLRELSFNMN</sequence>
<comment type="similarity">
    <text evidence="2">Belongs to the nitroreductase family.</text>
</comment>
<evidence type="ECO:0000256" key="3">
    <source>
        <dbReference type="ARBA" id="ARBA00022630"/>
    </source>
</evidence>
<comment type="caution">
    <text evidence="8">The sequence shown here is derived from an EMBL/GenBank/DDBJ whole genome shotgun (WGS) entry which is preliminary data.</text>
</comment>
<dbReference type="CDD" id="cd02149">
    <property type="entry name" value="NfsB-like"/>
    <property type="match status" value="1"/>
</dbReference>
<evidence type="ECO:0000313" key="9">
    <source>
        <dbReference type="Proteomes" id="UP001200145"/>
    </source>
</evidence>
<dbReference type="InterPro" id="IPR000415">
    <property type="entry name" value="Nitroreductase-like"/>
</dbReference>
<reference evidence="8 9" key="1">
    <citation type="submission" date="2022-01" db="EMBL/GenBank/DDBJ databases">
        <title>Flavihumibacter sp. nov., isolated from sediment of a river.</title>
        <authorList>
            <person name="Liu H."/>
        </authorList>
    </citation>
    <scope>NUCLEOTIDE SEQUENCE [LARGE SCALE GENOMIC DNA]</scope>
    <source>
        <strain evidence="8 9">RY-1</strain>
    </source>
</reference>
<dbReference type="InterPro" id="IPR029479">
    <property type="entry name" value="Nitroreductase"/>
</dbReference>
<name>A0ABS9BK31_9BACT</name>
<keyword evidence="9" id="KW-1185">Reference proteome</keyword>
<evidence type="ECO:0000256" key="1">
    <source>
        <dbReference type="ARBA" id="ARBA00001917"/>
    </source>
</evidence>
<evidence type="ECO:0000259" key="7">
    <source>
        <dbReference type="Pfam" id="PF00881"/>
    </source>
</evidence>
<keyword evidence="3" id="KW-0285">Flavoprotein</keyword>
<dbReference type="InterPro" id="IPR033878">
    <property type="entry name" value="NfsB-like"/>
</dbReference>
<comment type="cofactor">
    <cofactor evidence="1">
        <name>FMN</name>
        <dbReference type="ChEBI" id="CHEBI:58210"/>
    </cofactor>
</comment>
<evidence type="ECO:0000256" key="6">
    <source>
        <dbReference type="ARBA" id="ARBA00023002"/>
    </source>
</evidence>
<accession>A0ABS9BK31</accession>
<proteinExistence type="inferred from homology"/>
<dbReference type="Pfam" id="PF00881">
    <property type="entry name" value="Nitroreductase"/>
    <property type="match status" value="1"/>
</dbReference>
<evidence type="ECO:0000256" key="2">
    <source>
        <dbReference type="ARBA" id="ARBA00007118"/>
    </source>
</evidence>
<dbReference type="PANTHER" id="PTHR43673">
    <property type="entry name" value="NAD(P)H NITROREDUCTASE YDGI-RELATED"/>
    <property type="match status" value="1"/>
</dbReference>
<protein>
    <submittedName>
        <fullName evidence="8">NAD(P)H-dependent oxidoreductase</fullName>
    </submittedName>
</protein>
<dbReference type="Gene3D" id="3.40.109.10">
    <property type="entry name" value="NADH Oxidase"/>
    <property type="match status" value="1"/>
</dbReference>
<gene>
    <name evidence="8" type="ORF">L0U88_14805</name>
</gene>
<feature type="domain" description="Nitroreductase" evidence="7">
    <location>
        <begin position="8"/>
        <end position="183"/>
    </location>
</feature>
<keyword evidence="4" id="KW-0288">FMN</keyword>
<evidence type="ECO:0000256" key="4">
    <source>
        <dbReference type="ARBA" id="ARBA00022643"/>
    </source>
</evidence>
<dbReference type="PANTHER" id="PTHR43673:SF2">
    <property type="entry name" value="NITROREDUCTASE"/>
    <property type="match status" value="1"/>
</dbReference>
<keyword evidence="5" id="KW-0521">NADP</keyword>
<dbReference type="EMBL" id="JAKEVY010000003">
    <property type="protein sequence ID" value="MCF1715907.1"/>
    <property type="molecule type" value="Genomic_DNA"/>
</dbReference>